<evidence type="ECO:0000256" key="1">
    <source>
        <dbReference type="SAM" id="SignalP"/>
    </source>
</evidence>
<feature type="signal peptide" evidence="1">
    <location>
        <begin position="1"/>
        <end position="19"/>
    </location>
</feature>
<accession>A0A238YVY7</accession>
<keyword evidence="3" id="KW-1185">Reference proteome</keyword>
<dbReference type="OrthoDB" id="9785122at2"/>
<protein>
    <submittedName>
        <fullName evidence="2">Antitoxin component YwqK of the YwqJK toxin-antitoxin module</fullName>
    </submittedName>
</protein>
<dbReference type="RefSeq" id="WP_089382762.1">
    <property type="nucleotide sequence ID" value="NZ_FZNT01000011.1"/>
</dbReference>
<sequence length="225" mass="25645">MKFKFVVLFLFSGILSLSAQEEINKLNAKGERVGVWKKDYPNGRIRYQGQFEAGKEVGVFKYYSMVSSEHPILVKTFSKSTNLAEVVFYSEEGILESKGQMDGKNRVGKWLYFQKDGITIVSEENYENGVLNGISKTFYKSGIPTEILHYKNGKLHGKVERFADNGVLIDDLSYVDGKLQGLAKYYNLDGKLIYTGMYENDEKAGKWEFYDDGKSVRPDTNTLKQ</sequence>
<dbReference type="AlphaFoldDB" id="A0A238YVY7"/>
<dbReference type="Gene3D" id="3.90.930.1">
    <property type="match status" value="1"/>
</dbReference>
<dbReference type="PANTHER" id="PTHR33706:SF1">
    <property type="entry name" value="TPR REPEAT PROTEIN"/>
    <property type="match status" value="1"/>
</dbReference>
<feature type="chain" id="PRO_5012511837" evidence="1">
    <location>
        <begin position="20"/>
        <end position="225"/>
    </location>
</feature>
<evidence type="ECO:0000313" key="3">
    <source>
        <dbReference type="Proteomes" id="UP000198384"/>
    </source>
</evidence>
<dbReference type="InterPro" id="IPR011652">
    <property type="entry name" value="MORN_2"/>
</dbReference>
<proteinExistence type="predicted"/>
<dbReference type="Proteomes" id="UP000198384">
    <property type="component" value="Unassembled WGS sequence"/>
</dbReference>
<dbReference type="Pfam" id="PF07661">
    <property type="entry name" value="MORN_2"/>
    <property type="match status" value="2"/>
</dbReference>
<reference evidence="2 3" key="1">
    <citation type="submission" date="2017-06" db="EMBL/GenBank/DDBJ databases">
        <authorList>
            <person name="Kim H.J."/>
            <person name="Triplett B.A."/>
        </authorList>
    </citation>
    <scope>NUCLEOTIDE SEQUENCE [LARGE SCALE GENOMIC DNA]</scope>
    <source>
        <strain evidence="2 3">DSM 29150</strain>
    </source>
</reference>
<dbReference type="EMBL" id="FZNT01000011">
    <property type="protein sequence ID" value="SNR75297.1"/>
    <property type="molecule type" value="Genomic_DNA"/>
</dbReference>
<evidence type="ECO:0000313" key="2">
    <source>
        <dbReference type="EMBL" id="SNR75297.1"/>
    </source>
</evidence>
<dbReference type="Gene3D" id="2.20.110.10">
    <property type="entry name" value="Histone H3 K4-specific methyltransferase SET7/9 N-terminal domain"/>
    <property type="match status" value="1"/>
</dbReference>
<keyword evidence="1" id="KW-0732">Signal</keyword>
<organism evidence="2 3">
    <name type="scientific">Lutibacter agarilyticus</name>
    <dbReference type="NCBI Taxonomy" id="1109740"/>
    <lineage>
        <taxon>Bacteria</taxon>
        <taxon>Pseudomonadati</taxon>
        <taxon>Bacteroidota</taxon>
        <taxon>Flavobacteriia</taxon>
        <taxon>Flavobacteriales</taxon>
        <taxon>Flavobacteriaceae</taxon>
        <taxon>Lutibacter</taxon>
    </lineage>
</organism>
<gene>
    <name evidence="2" type="ORF">SAMN06265371_11150</name>
</gene>
<dbReference type="PANTHER" id="PTHR33706">
    <property type="entry name" value="MORN VARIANT REPEAT PROTEIN"/>
    <property type="match status" value="1"/>
</dbReference>
<name>A0A238YVY7_9FLAO</name>
<dbReference type="SUPFAM" id="SSF82185">
    <property type="entry name" value="Histone H3 K4-specific methyltransferase SET7/9 N-terminal domain"/>
    <property type="match status" value="2"/>
</dbReference>